<name>A0A086JC45_TOXGO</name>
<feature type="compositionally biased region" description="Basic and acidic residues" evidence="1">
    <location>
        <begin position="170"/>
        <end position="190"/>
    </location>
</feature>
<feature type="compositionally biased region" description="Pro residues" evidence="1">
    <location>
        <begin position="148"/>
        <end position="166"/>
    </location>
</feature>
<evidence type="ECO:0000313" key="3">
    <source>
        <dbReference type="EMBL" id="KFG29713.1"/>
    </source>
</evidence>
<gene>
    <name evidence="3" type="ORF">TGDOM2_252480</name>
</gene>
<dbReference type="AlphaFoldDB" id="A0A086JC45"/>
<evidence type="ECO:0000256" key="1">
    <source>
        <dbReference type="SAM" id="MobiDB-lite"/>
    </source>
</evidence>
<comment type="caution">
    <text evidence="3">The sequence shown here is derived from an EMBL/GenBank/DDBJ whole genome shotgun (WGS) entry which is preliminary data.</text>
</comment>
<feature type="compositionally biased region" description="Low complexity" evidence="1">
    <location>
        <begin position="119"/>
        <end position="131"/>
    </location>
</feature>
<evidence type="ECO:0000313" key="4">
    <source>
        <dbReference type="Proteomes" id="UP000028837"/>
    </source>
</evidence>
<dbReference type="Proteomes" id="UP000028837">
    <property type="component" value="Unassembled WGS sequence"/>
</dbReference>
<evidence type="ECO:0000256" key="2">
    <source>
        <dbReference type="SAM" id="SignalP"/>
    </source>
</evidence>
<organism evidence="3 4">
    <name type="scientific">Toxoplasma gondii GAB2-2007-GAL-DOM2</name>
    <dbReference type="NCBI Taxonomy" id="1130820"/>
    <lineage>
        <taxon>Eukaryota</taxon>
        <taxon>Sar</taxon>
        <taxon>Alveolata</taxon>
        <taxon>Apicomplexa</taxon>
        <taxon>Conoidasida</taxon>
        <taxon>Coccidia</taxon>
        <taxon>Eucoccidiorida</taxon>
        <taxon>Eimeriorina</taxon>
        <taxon>Sarcocystidae</taxon>
        <taxon>Toxoplasma</taxon>
    </lineage>
</organism>
<proteinExistence type="predicted"/>
<keyword evidence="2" id="KW-0732">Signal</keyword>
<dbReference type="OrthoDB" id="332014at2759"/>
<sequence length="295" mass="33107">MAHLHFGAAVPVVFRLFPSVCGHSLSQPRTSLLLPDHLPGTLKLILLSFNRRTFEELKSWSSTVHSLQTQFAEKHPQSPEALQTYQVVLRSRAARPFGWFLEERWRLLLFPDLPAGSPSLSSPLSTGPASGCCPQRLSHRLPSRAAPSLPPSSPPRSGPRTRPPTPLETDEQRLPLAETKETGETGEAQREAEYRRLLSSTFFAYVDRRAFLAKACLPDCQRPYLFLVDEKNRIQWCEHERFSEEKAFAAEEIRQLLGLGETVDARAIEAAKRDSETALEARSVPLLTSREDAKS</sequence>
<feature type="chain" id="PRO_5001808194" description="Thioredoxin-like protein" evidence="2">
    <location>
        <begin position="23"/>
        <end position="295"/>
    </location>
</feature>
<dbReference type="VEuPathDB" id="ToxoDB:TGDOM2_252480"/>
<feature type="signal peptide" evidence="2">
    <location>
        <begin position="1"/>
        <end position="22"/>
    </location>
</feature>
<protein>
    <recommendedName>
        <fullName evidence="5">Thioredoxin-like protein</fullName>
    </recommendedName>
</protein>
<reference evidence="3 4" key="1">
    <citation type="submission" date="2014-02" db="EMBL/GenBank/DDBJ databases">
        <authorList>
            <person name="Sibley D."/>
            <person name="Venepally P."/>
            <person name="Karamycheva S."/>
            <person name="Hadjithomas M."/>
            <person name="Khan A."/>
            <person name="Brunk B."/>
            <person name="Roos D."/>
            <person name="Caler E."/>
            <person name="Lorenzi H."/>
        </authorList>
    </citation>
    <scope>NUCLEOTIDE SEQUENCE [LARGE SCALE GENOMIC DNA]</scope>
    <source>
        <strain evidence="3 4">GAB2-2007-GAL-DOM2</strain>
    </source>
</reference>
<feature type="region of interest" description="Disordered" evidence="1">
    <location>
        <begin position="119"/>
        <end position="190"/>
    </location>
</feature>
<dbReference type="EMBL" id="AHZU02001702">
    <property type="protein sequence ID" value="KFG29713.1"/>
    <property type="molecule type" value="Genomic_DNA"/>
</dbReference>
<accession>A0A086JC45</accession>
<evidence type="ECO:0008006" key="5">
    <source>
        <dbReference type="Google" id="ProtNLM"/>
    </source>
</evidence>